<feature type="domain" description="Helicase ATP-binding" evidence="10">
    <location>
        <begin position="30"/>
        <end position="205"/>
    </location>
</feature>
<evidence type="ECO:0000256" key="8">
    <source>
        <dbReference type="ARBA" id="ARBA00034617"/>
    </source>
</evidence>
<dbReference type="InterPro" id="IPR027417">
    <property type="entry name" value="P-loop_NTPase"/>
</dbReference>
<dbReference type="InterPro" id="IPR011545">
    <property type="entry name" value="DEAD/DEAH_box_helicase_dom"/>
</dbReference>
<evidence type="ECO:0000256" key="6">
    <source>
        <dbReference type="ARBA" id="ARBA00023125"/>
    </source>
</evidence>
<dbReference type="GO" id="GO:0003677">
    <property type="term" value="F:DNA binding"/>
    <property type="evidence" value="ECO:0007669"/>
    <property type="project" value="UniProtKB-KW"/>
</dbReference>
<dbReference type="InterPro" id="IPR014001">
    <property type="entry name" value="Helicase_ATP-bd"/>
</dbReference>
<evidence type="ECO:0000256" key="9">
    <source>
        <dbReference type="ARBA" id="ARBA00034808"/>
    </source>
</evidence>
<reference evidence="13" key="1">
    <citation type="submission" date="2016-10" db="EMBL/GenBank/DDBJ databases">
        <authorList>
            <person name="Varghese N."/>
            <person name="Submissions S."/>
        </authorList>
    </citation>
    <scope>NUCLEOTIDE SEQUENCE [LARGE SCALE GENOMIC DNA]</scope>
    <source>
        <strain evidence="13">ANC 5076</strain>
    </source>
</reference>
<dbReference type="AlphaFoldDB" id="A0A1I6VHQ9"/>
<sequence length="710" mass="80547">MLIHEAESLLRKALNNQNAKFRDGQWEAIEALTIKREKLLVVQRTGWGKSSVYFMSTKIFRDQGLGPTIIISPLLALMRNQVEAAEKLGVKAATINSSNISEWDAVIHQILNNQIDCLLISPERLANDNFIQRVLNPIANKISMLVIDEAHCISDWGHDFRPDYKRIVNILRNLPSNLPLLATTATANDRVITDIQKQLGDIKIIRGTLTRDNLALQTIKLADQPSRLAWLAQNLQSIKGTGIIYVLTKNDAELVSRWLNFNGINSLPYYSGILHNDFRTAEGKLDSDLYREHLEKLLLNNNIKVLVATTALGMGYDKPDLGFVIHYQAPNSVISYYQQVGRAGRGINKAIGILLNGYEDEVIHNFFRDNAFPKEYEINNILYALNNADGLSIEKLEKFANLRKGRIEHALKYLNTENPSPVSARGAIWYRNPVNYQLNQAHIEKINAIREQEWHQMLQFINTDKCYMHLVREYLDDKNNDQCGICANCTNTPLIDIEVNSSYANKAASFIKHSEQPIEPRKQIASSNEEHAKTFKEYQFPRQLGTLCAQEGRVLSRWGDSGWARLVKDGKDKNYFSDELVNAVADMITQRWKPNPTPQWIFCVPSLNHKTLVPDFAARLANKLGIPFIDVISKIKENEPQKHQNNRFHQCKNLDGVFEISSKIPNSPVLLIDDMVDSRWTFTVIAALLRQHGSGEVFPVALASTSVNES</sequence>
<evidence type="ECO:0000256" key="3">
    <source>
        <dbReference type="ARBA" id="ARBA00022801"/>
    </source>
</evidence>
<name>A0A1I6VHQ9_9GAMM</name>
<dbReference type="GO" id="GO:0016787">
    <property type="term" value="F:hydrolase activity"/>
    <property type="evidence" value="ECO:0007669"/>
    <property type="project" value="UniProtKB-KW"/>
</dbReference>
<dbReference type="CDD" id="cd06223">
    <property type="entry name" value="PRTases_typeI"/>
    <property type="match status" value="1"/>
</dbReference>
<dbReference type="Proteomes" id="UP000182827">
    <property type="component" value="Unassembled WGS sequence"/>
</dbReference>
<keyword evidence="5" id="KW-0067">ATP-binding</keyword>
<dbReference type="InterPro" id="IPR002464">
    <property type="entry name" value="DNA/RNA_helicase_DEAH_CS"/>
</dbReference>
<dbReference type="GO" id="GO:0009378">
    <property type="term" value="F:four-way junction helicase activity"/>
    <property type="evidence" value="ECO:0007669"/>
    <property type="project" value="TreeGrafter"/>
</dbReference>
<dbReference type="Gene3D" id="3.40.50.300">
    <property type="entry name" value="P-loop containing nucleotide triphosphate hydrolases"/>
    <property type="match status" value="2"/>
</dbReference>
<keyword evidence="4 12" id="KW-0347">Helicase</keyword>
<dbReference type="Gene3D" id="3.40.50.2020">
    <property type="match status" value="1"/>
</dbReference>
<dbReference type="PROSITE" id="PS51192">
    <property type="entry name" value="HELICASE_ATP_BIND_1"/>
    <property type="match status" value="1"/>
</dbReference>
<dbReference type="GO" id="GO:0006310">
    <property type="term" value="P:DNA recombination"/>
    <property type="evidence" value="ECO:0007669"/>
    <property type="project" value="InterPro"/>
</dbReference>
<evidence type="ECO:0000256" key="1">
    <source>
        <dbReference type="ARBA" id="ARBA00005446"/>
    </source>
</evidence>
<dbReference type="GO" id="GO:0043590">
    <property type="term" value="C:bacterial nucleoid"/>
    <property type="evidence" value="ECO:0007669"/>
    <property type="project" value="TreeGrafter"/>
</dbReference>
<dbReference type="SUPFAM" id="SSF53271">
    <property type="entry name" value="PRTase-like"/>
    <property type="match status" value="1"/>
</dbReference>
<feature type="domain" description="Helicase C-terminal" evidence="11">
    <location>
        <begin position="230"/>
        <end position="389"/>
    </location>
</feature>
<keyword evidence="13" id="KW-1185">Reference proteome</keyword>
<dbReference type="InterPro" id="IPR001650">
    <property type="entry name" value="Helicase_C-like"/>
</dbReference>
<dbReference type="InterPro" id="IPR029057">
    <property type="entry name" value="PRTase-like"/>
</dbReference>
<evidence type="ECO:0000313" key="13">
    <source>
        <dbReference type="Proteomes" id="UP000182827"/>
    </source>
</evidence>
<dbReference type="GO" id="GO:0005737">
    <property type="term" value="C:cytoplasm"/>
    <property type="evidence" value="ECO:0007669"/>
    <property type="project" value="TreeGrafter"/>
</dbReference>
<keyword evidence="7" id="KW-0413">Isomerase</keyword>
<dbReference type="EMBL" id="FOZU01000026">
    <property type="protein sequence ID" value="SFT13187.1"/>
    <property type="molecule type" value="Genomic_DNA"/>
</dbReference>
<dbReference type="GO" id="GO:0006281">
    <property type="term" value="P:DNA repair"/>
    <property type="evidence" value="ECO:0007669"/>
    <property type="project" value="TreeGrafter"/>
</dbReference>
<comment type="similarity">
    <text evidence="1">Belongs to the helicase family. RecQ subfamily.</text>
</comment>
<dbReference type="SMART" id="SM00490">
    <property type="entry name" value="HELICc"/>
    <property type="match status" value="1"/>
</dbReference>
<evidence type="ECO:0000256" key="7">
    <source>
        <dbReference type="ARBA" id="ARBA00023235"/>
    </source>
</evidence>
<keyword evidence="3" id="KW-0378">Hydrolase</keyword>
<dbReference type="PROSITE" id="PS00690">
    <property type="entry name" value="DEAH_ATP_HELICASE"/>
    <property type="match status" value="1"/>
</dbReference>
<dbReference type="SMART" id="SM00487">
    <property type="entry name" value="DEXDc"/>
    <property type="match status" value="1"/>
</dbReference>
<dbReference type="GO" id="GO:0043138">
    <property type="term" value="F:3'-5' DNA helicase activity"/>
    <property type="evidence" value="ECO:0007669"/>
    <property type="project" value="UniProtKB-EC"/>
</dbReference>
<dbReference type="GO" id="GO:0030894">
    <property type="term" value="C:replisome"/>
    <property type="evidence" value="ECO:0007669"/>
    <property type="project" value="TreeGrafter"/>
</dbReference>
<accession>A0A1I6VHQ9</accession>
<dbReference type="RefSeq" id="WP_074947289.1">
    <property type="nucleotide sequence ID" value="NZ_FOZU01000026.1"/>
</dbReference>
<evidence type="ECO:0000313" key="12">
    <source>
        <dbReference type="EMBL" id="SFT13187.1"/>
    </source>
</evidence>
<comment type="catalytic activity">
    <reaction evidence="8">
        <text>Couples ATP hydrolysis with the unwinding of duplex DNA by translocating in the 3'-5' direction.</text>
        <dbReference type="EC" id="5.6.2.4"/>
    </reaction>
</comment>
<evidence type="ECO:0000259" key="10">
    <source>
        <dbReference type="PROSITE" id="PS51192"/>
    </source>
</evidence>
<evidence type="ECO:0000256" key="2">
    <source>
        <dbReference type="ARBA" id="ARBA00022741"/>
    </source>
</evidence>
<proteinExistence type="inferred from homology"/>
<dbReference type="Pfam" id="PF00270">
    <property type="entry name" value="DEAD"/>
    <property type="match status" value="1"/>
</dbReference>
<evidence type="ECO:0000256" key="5">
    <source>
        <dbReference type="ARBA" id="ARBA00022840"/>
    </source>
</evidence>
<keyword evidence="6" id="KW-0238">DNA-binding</keyword>
<evidence type="ECO:0000259" key="11">
    <source>
        <dbReference type="PROSITE" id="PS51194"/>
    </source>
</evidence>
<keyword evidence="2" id="KW-0547">Nucleotide-binding</keyword>
<dbReference type="PROSITE" id="PS51194">
    <property type="entry name" value="HELICASE_CTER"/>
    <property type="match status" value="1"/>
</dbReference>
<dbReference type="SUPFAM" id="SSF52540">
    <property type="entry name" value="P-loop containing nucleoside triphosphate hydrolases"/>
    <property type="match status" value="1"/>
</dbReference>
<dbReference type="NCBIfam" id="TIGR00614">
    <property type="entry name" value="recQ_fam"/>
    <property type="match status" value="1"/>
</dbReference>
<protein>
    <recommendedName>
        <fullName evidence="9">DNA 3'-5' helicase</fullName>
        <ecNumber evidence="9">5.6.2.4</ecNumber>
    </recommendedName>
</protein>
<dbReference type="PANTHER" id="PTHR13710:SF105">
    <property type="entry name" value="ATP-DEPENDENT DNA HELICASE Q1"/>
    <property type="match status" value="1"/>
</dbReference>
<dbReference type="InterPro" id="IPR004589">
    <property type="entry name" value="DNA_helicase_ATP-dep_RecQ"/>
</dbReference>
<dbReference type="EC" id="5.6.2.4" evidence="9"/>
<dbReference type="GO" id="GO:0005524">
    <property type="term" value="F:ATP binding"/>
    <property type="evidence" value="ECO:0007669"/>
    <property type="project" value="UniProtKB-KW"/>
</dbReference>
<organism evidence="12 13">
    <name type="scientific">Acinetobacter bohemicus</name>
    <dbReference type="NCBI Taxonomy" id="1435036"/>
    <lineage>
        <taxon>Bacteria</taxon>
        <taxon>Pseudomonadati</taxon>
        <taxon>Pseudomonadota</taxon>
        <taxon>Gammaproteobacteria</taxon>
        <taxon>Moraxellales</taxon>
        <taxon>Moraxellaceae</taxon>
        <taxon>Acinetobacter</taxon>
    </lineage>
</organism>
<dbReference type="Pfam" id="PF00271">
    <property type="entry name" value="Helicase_C"/>
    <property type="match status" value="1"/>
</dbReference>
<gene>
    <name evidence="12" type="ORF">SAMN05444586_102614</name>
</gene>
<evidence type="ECO:0000256" key="4">
    <source>
        <dbReference type="ARBA" id="ARBA00022806"/>
    </source>
</evidence>
<dbReference type="PANTHER" id="PTHR13710">
    <property type="entry name" value="DNA HELICASE RECQ FAMILY MEMBER"/>
    <property type="match status" value="1"/>
</dbReference>
<dbReference type="InterPro" id="IPR000836">
    <property type="entry name" value="PRTase_dom"/>
</dbReference>